<evidence type="ECO:0000313" key="11">
    <source>
        <dbReference type="Proteomes" id="UP001589870"/>
    </source>
</evidence>
<proteinExistence type="inferred from homology"/>
<evidence type="ECO:0000256" key="1">
    <source>
        <dbReference type="ARBA" id="ARBA00001913"/>
    </source>
</evidence>
<accession>A0ABV6U6T8</accession>
<comment type="caution">
    <text evidence="10">The sequence shown here is derived from an EMBL/GenBank/DDBJ whole genome shotgun (WGS) entry which is preliminary data.</text>
</comment>
<keyword evidence="4" id="KW-0479">Metal-binding</keyword>
<evidence type="ECO:0000256" key="2">
    <source>
        <dbReference type="ARBA" id="ARBA00004613"/>
    </source>
</evidence>
<evidence type="ECO:0000256" key="5">
    <source>
        <dbReference type="ARBA" id="ARBA00022729"/>
    </source>
</evidence>
<keyword evidence="7" id="KW-0456">Lyase</keyword>
<evidence type="ECO:0000313" key="10">
    <source>
        <dbReference type="EMBL" id="MFC0864170.1"/>
    </source>
</evidence>
<feature type="domain" description="Right handed beta helix" evidence="9">
    <location>
        <begin position="263"/>
        <end position="417"/>
    </location>
</feature>
<comment type="similarity">
    <text evidence="8">Belongs to the polysaccharide lyase 9 family.</text>
</comment>
<dbReference type="SUPFAM" id="SSF51126">
    <property type="entry name" value="Pectin lyase-like"/>
    <property type="match status" value="1"/>
</dbReference>
<dbReference type="SMART" id="SM00710">
    <property type="entry name" value="PbH1"/>
    <property type="match status" value="5"/>
</dbReference>
<comment type="subcellular location">
    <subcellularLocation>
        <location evidence="2">Secreted</location>
    </subcellularLocation>
</comment>
<evidence type="ECO:0000259" key="9">
    <source>
        <dbReference type="Pfam" id="PF13229"/>
    </source>
</evidence>
<evidence type="ECO:0000256" key="7">
    <source>
        <dbReference type="ARBA" id="ARBA00023239"/>
    </source>
</evidence>
<reference evidence="10 11" key="1">
    <citation type="submission" date="2024-09" db="EMBL/GenBank/DDBJ databases">
        <authorList>
            <person name="Sun Q."/>
            <person name="Mori K."/>
        </authorList>
    </citation>
    <scope>NUCLEOTIDE SEQUENCE [LARGE SCALE GENOMIC DNA]</scope>
    <source>
        <strain evidence="10 11">TBRC 1851</strain>
    </source>
</reference>
<dbReference type="InterPro" id="IPR011050">
    <property type="entry name" value="Pectin_lyase_fold/virulence"/>
</dbReference>
<dbReference type="InterPro" id="IPR012334">
    <property type="entry name" value="Pectin_lyas_fold"/>
</dbReference>
<dbReference type="InterPro" id="IPR006626">
    <property type="entry name" value="PbH1"/>
</dbReference>
<dbReference type="PANTHER" id="PTHR40088">
    <property type="entry name" value="PECTATE LYASE (EUROFUNG)"/>
    <property type="match status" value="1"/>
</dbReference>
<keyword evidence="11" id="KW-1185">Reference proteome</keyword>
<evidence type="ECO:0000256" key="3">
    <source>
        <dbReference type="ARBA" id="ARBA00022525"/>
    </source>
</evidence>
<evidence type="ECO:0000256" key="4">
    <source>
        <dbReference type="ARBA" id="ARBA00022723"/>
    </source>
</evidence>
<keyword evidence="5" id="KW-0732">Signal</keyword>
<keyword evidence="3" id="KW-0964">Secreted</keyword>
<dbReference type="Pfam" id="PF13229">
    <property type="entry name" value="Beta_helix"/>
    <property type="match status" value="1"/>
</dbReference>
<dbReference type="RefSeq" id="WP_394302290.1">
    <property type="nucleotide sequence ID" value="NZ_JBHMQT010000037.1"/>
</dbReference>
<comment type="cofactor">
    <cofactor evidence="1">
        <name>Ca(2+)</name>
        <dbReference type="ChEBI" id="CHEBI:29108"/>
    </cofactor>
</comment>
<evidence type="ECO:0000256" key="6">
    <source>
        <dbReference type="ARBA" id="ARBA00022837"/>
    </source>
</evidence>
<keyword evidence="6" id="KW-0106">Calcium</keyword>
<dbReference type="Proteomes" id="UP001589870">
    <property type="component" value="Unassembled WGS sequence"/>
</dbReference>
<evidence type="ECO:0000256" key="8">
    <source>
        <dbReference type="ARBA" id="ARBA00038263"/>
    </source>
</evidence>
<dbReference type="InterPro" id="IPR052052">
    <property type="entry name" value="Polysaccharide_Lyase_9"/>
</dbReference>
<gene>
    <name evidence="10" type="ORF">ACFHYQ_17890</name>
</gene>
<organism evidence="10 11">
    <name type="scientific">Sphaerimonospora cavernae</name>
    <dbReference type="NCBI Taxonomy" id="1740611"/>
    <lineage>
        <taxon>Bacteria</taxon>
        <taxon>Bacillati</taxon>
        <taxon>Actinomycetota</taxon>
        <taxon>Actinomycetes</taxon>
        <taxon>Streptosporangiales</taxon>
        <taxon>Streptosporangiaceae</taxon>
        <taxon>Sphaerimonospora</taxon>
    </lineage>
</organism>
<dbReference type="PANTHER" id="PTHR40088:SF1">
    <property type="entry name" value="PECTATE LYASE PEL9"/>
    <property type="match status" value="1"/>
</dbReference>
<sequence length="570" mass="61338">MRRLRVNRRVGVAGLATLAVLGTGWGAWSNDTPGPVVADWRTAGPLAIGTAAYPVPQGAYFVAPWGDDVAPGTGEAPWRTVGHAVRAVPAGAVIVLRGGVYHESVEVYGKQLTLQAYPREAVWFDGTEAVYGWVRDGSVWRRDGWNVRFDNTDPTAGGGEAWRMVGPENPVANWPDQVFVDGQQQKQVVGRDLLKPGTFFVDYDSGKLYLGSDPTGHDVRATTLAEALYLNQADGSAVLGIGFRRYATPIRRMGAVKGFANDLRFENDVFADTALAGLSIKGDRIVVRNNAFLRNGQLGLHGHRTQQATVAGNLMEGNNWEHFEMAPVSGGMKITTSAGLQLAGNRSERNFGPGFWLDESVSDAVVARNLALANFGHGIHYEISARGLIVGNVVADNGKNGLYVNESSDVRLWNNTVLRNGGTQINVIDGAREQADPSMPWNVSGVEVRNNLVQGGPQPLVSVEDLTGRRTAPEMADFDYNVYYLAGGGGADSIKWVDRRAGHRSFTDLRTVRDRAKIERHGREARGPIPFTDPGALAVGEGLPNGAPLPDDVATWLNAQAGRSVQVGAP</sequence>
<name>A0ABV6U6T8_9ACTN</name>
<protein>
    <submittedName>
        <fullName evidence="10">Right-handed parallel beta-helix repeat-containing protein</fullName>
    </submittedName>
</protein>
<dbReference type="EMBL" id="JBHMQT010000037">
    <property type="protein sequence ID" value="MFC0864170.1"/>
    <property type="molecule type" value="Genomic_DNA"/>
</dbReference>
<dbReference type="Gene3D" id="2.160.20.10">
    <property type="entry name" value="Single-stranded right-handed beta-helix, Pectin lyase-like"/>
    <property type="match status" value="2"/>
</dbReference>
<dbReference type="InterPro" id="IPR039448">
    <property type="entry name" value="Beta_helix"/>
</dbReference>